<evidence type="ECO:0000256" key="1">
    <source>
        <dbReference type="ARBA" id="ARBA00004173"/>
    </source>
</evidence>
<proteinExistence type="inferred from homology"/>
<evidence type="ECO:0000256" key="4">
    <source>
        <dbReference type="ARBA" id="ARBA00022946"/>
    </source>
</evidence>
<name>A0A2B7WG53_9EURO</name>
<dbReference type="InterPro" id="IPR051035">
    <property type="entry name" value="Mito_inheritance_9"/>
</dbReference>
<reference evidence="7 8" key="1">
    <citation type="submission" date="2017-10" db="EMBL/GenBank/DDBJ databases">
        <title>Comparative genomics in systemic dimorphic fungi from Ajellomycetaceae.</title>
        <authorList>
            <person name="Munoz J.F."/>
            <person name="Mcewen J.G."/>
            <person name="Clay O.K."/>
            <person name="Cuomo C.A."/>
        </authorList>
    </citation>
    <scope>NUCLEOTIDE SEQUENCE [LARGE SCALE GENOMIC DNA]</scope>
    <source>
        <strain evidence="7 8">UAMH5409</strain>
    </source>
</reference>
<accession>A0A2B7WG53</accession>
<evidence type="ECO:0000256" key="5">
    <source>
        <dbReference type="ARBA" id="ARBA00023128"/>
    </source>
</evidence>
<comment type="caution">
    <text evidence="7">The sequence shown here is derived from an EMBL/GenBank/DDBJ whole genome shotgun (WGS) entry which is preliminary data.</text>
</comment>
<dbReference type="OrthoDB" id="4188486at2759"/>
<gene>
    <name evidence="7" type="ORF">AJ79_09968</name>
</gene>
<dbReference type="AlphaFoldDB" id="A0A2B7WG53"/>
<dbReference type="InterPro" id="IPR011009">
    <property type="entry name" value="Kinase-like_dom_sf"/>
</dbReference>
<dbReference type="PANTHER" id="PTHR36091:SF1">
    <property type="entry name" value="ALTERED INHERITANCE OF MITOCHONDRIA PROTEIN 9, MITOCHONDRIAL"/>
    <property type="match status" value="1"/>
</dbReference>
<dbReference type="STRING" id="1447875.A0A2B7WG53"/>
<keyword evidence="4" id="KW-0809">Transit peptide</keyword>
<organism evidence="7 8">
    <name type="scientific">Helicocarpus griseus UAMH5409</name>
    <dbReference type="NCBI Taxonomy" id="1447875"/>
    <lineage>
        <taxon>Eukaryota</taxon>
        <taxon>Fungi</taxon>
        <taxon>Dikarya</taxon>
        <taxon>Ascomycota</taxon>
        <taxon>Pezizomycotina</taxon>
        <taxon>Eurotiomycetes</taxon>
        <taxon>Eurotiomycetidae</taxon>
        <taxon>Onygenales</taxon>
        <taxon>Ajellomycetaceae</taxon>
        <taxon>Helicocarpus</taxon>
    </lineage>
</organism>
<evidence type="ECO:0000256" key="3">
    <source>
        <dbReference type="ARBA" id="ARBA00016197"/>
    </source>
</evidence>
<keyword evidence="8" id="KW-1185">Reference proteome</keyword>
<keyword evidence="5" id="KW-0496">Mitochondrion</keyword>
<evidence type="ECO:0000313" key="7">
    <source>
        <dbReference type="EMBL" id="PGG95578.1"/>
    </source>
</evidence>
<dbReference type="EMBL" id="PDNB01000329">
    <property type="protein sequence ID" value="PGG95578.1"/>
    <property type="molecule type" value="Genomic_DNA"/>
</dbReference>
<comment type="similarity">
    <text evidence="2">Belongs to the AIM9 family.</text>
</comment>
<dbReference type="SUPFAM" id="SSF56112">
    <property type="entry name" value="Protein kinase-like (PK-like)"/>
    <property type="match status" value="1"/>
</dbReference>
<dbReference type="PANTHER" id="PTHR36091">
    <property type="entry name" value="ALTERED INHERITANCE OF MITOCHONDRIA PROTEIN 9, MITOCHONDRIAL"/>
    <property type="match status" value="1"/>
</dbReference>
<comment type="subcellular location">
    <subcellularLocation>
        <location evidence="1">Mitochondrion</location>
    </subcellularLocation>
</comment>
<dbReference type="GO" id="GO:0005739">
    <property type="term" value="C:mitochondrion"/>
    <property type="evidence" value="ECO:0007669"/>
    <property type="project" value="UniProtKB-SubCell"/>
</dbReference>
<evidence type="ECO:0000313" key="8">
    <source>
        <dbReference type="Proteomes" id="UP000223968"/>
    </source>
</evidence>
<evidence type="ECO:0000256" key="2">
    <source>
        <dbReference type="ARBA" id="ARBA00005543"/>
    </source>
</evidence>
<evidence type="ECO:0000256" key="6">
    <source>
        <dbReference type="ARBA" id="ARBA00031849"/>
    </source>
</evidence>
<sequence>MASSLAARADLNCQHMYNYTGGRWLWNESEQLSRRRVHFDMEELMQVVNRLLRPAKCVDIEKLSEGNFNKTFVLTMDNRKQAVAKFPNPNAGRPHYSTASEVATMDFVRNVLGIPAPKVSGMEFPM</sequence>
<dbReference type="Proteomes" id="UP000223968">
    <property type="component" value="Unassembled WGS sequence"/>
</dbReference>
<protein>
    <recommendedName>
        <fullName evidence="3">Altered inheritance of mitochondria protein 9, mitochondrial</fullName>
    </recommendedName>
    <alternativeName>
        <fullName evidence="6">Found in mitochondrial proteome protein 29</fullName>
    </alternativeName>
</protein>